<evidence type="ECO:0000256" key="1">
    <source>
        <dbReference type="SAM" id="MobiDB-lite"/>
    </source>
</evidence>
<proteinExistence type="predicted"/>
<feature type="region of interest" description="Disordered" evidence="1">
    <location>
        <begin position="39"/>
        <end position="87"/>
    </location>
</feature>
<reference evidence="2 3" key="1">
    <citation type="journal article" date="2015" name="Genome Biol. Evol.">
        <title>Comparative Genomics of a Bacterivorous Green Alga Reveals Evolutionary Causalities and Consequences of Phago-Mixotrophic Mode of Nutrition.</title>
        <authorList>
            <person name="Burns J.A."/>
            <person name="Paasch A."/>
            <person name="Narechania A."/>
            <person name="Kim E."/>
        </authorList>
    </citation>
    <scope>NUCLEOTIDE SEQUENCE [LARGE SCALE GENOMIC DNA]</scope>
    <source>
        <strain evidence="2 3">PLY_AMNH</strain>
    </source>
</reference>
<organism evidence="2 3">
    <name type="scientific">Cymbomonas tetramitiformis</name>
    <dbReference type="NCBI Taxonomy" id="36881"/>
    <lineage>
        <taxon>Eukaryota</taxon>
        <taxon>Viridiplantae</taxon>
        <taxon>Chlorophyta</taxon>
        <taxon>Pyramimonadophyceae</taxon>
        <taxon>Pyramimonadales</taxon>
        <taxon>Pyramimonadaceae</taxon>
        <taxon>Cymbomonas</taxon>
    </lineage>
</organism>
<protein>
    <submittedName>
        <fullName evidence="2">Uncharacterized protein</fullName>
    </submittedName>
</protein>
<dbReference type="AlphaFoldDB" id="A0AAE0L5B8"/>
<evidence type="ECO:0000313" key="3">
    <source>
        <dbReference type="Proteomes" id="UP001190700"/>
    </source>
</evidence>
<gene>
    <name evidence="2" type="ORF">CYMTET_19008</name>
</gene>
<dbReference type="Proteomes" id="UP001190700">
    <property type="component" value="Unassembled WGS sequence"/>
</dbReference>
<keyword evidence="3" id="KW-1185">Reference proteome</keyword>
<name>A0AAE0L5B8_9CHLO</name>
<comment type="caution">
    <text evidence="2">The sequence shown here is derived from an EMBL/GenBank/DDBJ whole genome shotgun (WGS) entry which is preliminary data.</text>
</comment>
<dbReference type="EMBL" id="LGRX02008824">
    <property type="protein sequence ID" value="KAK3272716.1"/>
    <property type="molecule type" value="Genomic_DNA"/>
</dbReference>
<feature type="compositionally biased region" description="Low complexity" evidence="1">
    <location>
        <begin position="63"/>
        <end position="81"/>
    </location>
</feature>
<accession>A0AAE0L5B8</accession>
<sequence length="115" mass="11980">MRGLPTGRRGCERRLMRGWYAHGSGRGCGATHARIGCPRSGPGYRATHPRMAAHPGLPENNEGDSSADGAHGAAGLGATHARMGTPRNCSRAYGATHARMSCPGMVEAAGRLMRG</sequence>
<evidence type="ECO:0000313" key="2">
    <source>
        <dbReference type="EMBL" id="KAK3272716.1"/>
    </source>
</evidence>